<dbReference type="EMBL" id="JASNWA010000007">
    <property type="protein sequence ID" value="KAK3172697.1"/>
    <property type="molecule type" value="Genomic_DNA"/>
</dbReference>
<dbReference type="AlphaFoldDB" id="A0AAD9Z9K8"/>
<dbReference type="Proteomes" id="UP001276659">
    <property type="component" value="Unassembled WGS sequence"/>
</dbReference>
<comment type="caution">
    <text evidence="1">The sequence shown here is derived from an EMBL/GenBank/DDBJ whole genome shotgun (WGS) entry which is preliminary data.</text>
</comment>
<name>A0AAD9Z9K8_9LECA</name>
<reference evidence="1" key="1">
    <citation type="submission" date="2022-11" db="EMBL/GenBank/DDBJ databases">
        <title>Chromosomal genome sequence assembly and mating type (MAT) locus characterization of the leprose asexual lichenized fungus Lepraria neglecta (Nyl.) Erichsen.</title>
        <authorList>
            <person name="Allen J.L."/>
            <person name="Pfeffer B."/>
        </authorList>
    </citation>
    <scope>NUCLEOTIDE SEQUENCE</scope>
    <source>
        <strain evidence="1">Allen 5258</strain>
    </source>
</reference>
<evidence type="ECO:0000313" key="2">
    <source>
        <dbReference type="Proteomes" id="UP001276659"/>
    </source>
</evidence>
<gene>
    <name evidence="1" type="ORF">OEA41_006021</name>
</gene>
<organism evidence="1 2">
    <name type="scientific">Lepraria neglecta</name>
    <dbReference type="NCBI Taxonomy" id="209136"/>
    <lineage>
        <taxon>Eukaryota</taxon>
        <taxon>Fungi</taxon>
        <taxon>Dikarya</taxon>
        <taxon>Ascomycota</taxon>
        <taxon>Pezizomycotina</taxon>
        <taxon>Lecanoromycetes</taxon>
        <taxon>OSLEUM clade</taxon>
        <taxon>Lecanoromycetidae</taxon>
        <taxon>Lecanorales</taxon>
        <taxon>Lecanorineae</taxon>
        <taxon>Stereocaulaceae</taxon>
        <taxon>Lepraria</taxon>
    </lineage>
</organism>
<evidence type="ECO:0000313" key="1">
    <source>
        <dbReference type="EMBL" id="KAK3172697.1"/>
    </source>
</evidence>
<accession>A0AAD9Z9K8</accession>
<proteinExistence type="predicted"/>
<dbReference type="PANTHER" id="PTHR33112">
    <property type="entry name" value="DOMAIN PROTEIN, PUTATIVE-RELATED"/>
    <property type="match status" value="1"/>
</dbReference>
<protein>
    <submittedName>
        <fullName evidence="1">Uncharacterized protein</fullName>
    </submittedName>
</protein>
<keyword evidence="2" id="KW-1185">Reference proteome</keyword>
<sequence>MNVSEDKLIAISGIASFVQQESAEEFPLDYVGGIWSQSLTSGLLWYVDKDRRLSRPSKYRAPSWSWAAVDGFITNDSLELGPSTSGLEILEQMITGPISTSNDSDDGLNK</sequence>
<dbReference type="PANTHER" id="PTHR33112:SF8">
    <property type="entry name" value="HETEROKARYON INCOMPATIBILITY DOMAIN-CONTAINING PROTEIN"/>
    <property type="match status" value="1"/>
</dbReference>